<name>A0A426Z594_ENSVE</name>
<comment type="caution">
    <text evidence="1">The sequence shown here is derived from an EMBL/GenBank/DDBJ whole genome shotgun (WGS) entry which is preliminary data.</text>
</comment>
<accession>A0A426Z594</accession>
<evidence type="ECO:0000313" key="2">
    <source>
        <dbReference type="Proteomes" id="UP000287651"/>
    </source>
</evidence>
<proteinExistence type="predicted"/>
<sequence length="93" mass="9320">MVGRWCFPFPSSGFVFSHGCGAVAKDPLPPSSPIATALASLLPSPDSARSSLPIGAFPSVACGNDGAIDSPSTVVLTSPAGSLFRGAEESPPF</sequence>
<reference evidence="1 2" key="1">
    <citation type="journal article" date="2014" name="Agronomy (Basel)">
        <title>A Draft Genome Sequence for Ensete ventricosum, the Drought-Tolerant Tree Against Hunger.</title>
        <authorList>
            <person name="Harrison J."/>
            <person name="Moore K.A."/>
            <person name="Paszkiewicz K."/>
            <person name="Jones T."/>
            <person name="Grant M."/>
            <person name="Ambacheew D."/>
            <person name="Muzemil S."/>
            <person name="Studholme D.J."/>
        </authorList>
    </citation>
    <scope>NUCLEOTIDE SEQUENCE [LARGE SCALE GENOMIC DNA]</scope>
</reference>
<dbReference type="EMBL" id="AMZH03008343">
    <property type="protein sequence ID" value="RRT59155.1"/>
    <property type="molecule type" value="Genomic_DNA"/>
</dbReference>
<evidence type="ECO:0000313" key="1">
    <source>
        <dbReference type="EMBL" id="RRT59155.1"/>
    </source>
</evidence>
<dbReference type="Proteomes" id="UP000287651">
    <property type="component" value="Unassembled WGS sequence"/>
</dbReference>
<protein>
    <submittedName>
        <fullName evidence="1">Uncharacterized protein</fullName>
    </submittedName>
</protein>
<organism evidence="1 2">
    <name type="scientific">Ensete ventricosum</name>
    <name type="common">Abyssinian banana</name>
    <name type="synonym">Musa ensete</name>
    <dbReference type="NCBI Taxonomy" id="4639"/>
    <lineage>
        <taxon>Eukaryota</taxon>
        <taxon>Viridiplantae</taxon>
        <taxon>Streptophyta</taxon>
        <taxon>Embryophyta</taxon>
        <taxon>Tracheophyta</taxon>
        <taxon>Spermatophyta</taxon>
        <taxon>Magnoliopsida</taxon>
        <taxon>Liliopsida</taxon>
        <taxon>Zingiberales</taxon>
        <taxon>Musaceae</taxon>
        <taxon>Ensete</taxon>
    </lineage>
</organism>
<dbReference type="AlphaFoldDB" id="A0A426Z594"/>
<gene>
    <name evidence="1" type="ORF">B296_00036497</name>
</gene>